<evidence type="ECO:0000256" key="5">
    <source>
        <dbReference type="ARBA" id="ARBA00022989"/>
    </source>
</evidence>
<sequence>MACLMLFGAIVSVDLSLNSQIVVSSILVCVALYVRRYAGLMMTLVLAIFSLVVTSRYLLWRFTQTLADGLTIDFALGFCLCAAELYLALFAAIRLIRAIWPIRRDAVPMPADLASWPTIDVFVLCHGQSAAAIEPHAGKAAALEWPRKKIKLYLLDGDDRDDVKAVADAIGAVYLAAPVETQDRLSTIAFALSKTSGEFITVLDCAHDCGTGFLKSVVGWFARDARLGMLQTPYHFLVPPPTATSLRLSNGSDRDASCALFRRSALAEAIDTETANDRINQPLALKLRALGYGIAYIGTGGDAAADGRPGEPSLATNTDIFRVDHPFSRMALRAKQWLLELEGMFNFYYVFPRLIFYTAPVAYLLTGVTLIRSSPDLLAAYALPHFIHGHIVLSRIQGPHRFGLLADIRESLLACYILVPTTLNLIRTRLGKALRLRSDSQDAKAEVFSWTDAIPFLAVFTLNLAGLGAGLVYLLTTEASIYEAILPYLLWCGVNLMLLTSSLAVAEEAREIRRHTRLSSAMHAMVRLPYGRTMSCVTANFPDVALTLKLPKAVTVEAGAAISLSLFQGHQEFIFLAQVVTQENNTLHVKIDDQMQQQYNALAAGVLSRGDDWPKWLAGRHADQLVPAWISKGLVSALTAVLDFATNPGQYMSSIRKDEWIRFWKKRND</sequence>
<feature type="transmembrane region" description="Helical" evidence="7">
    <location>
        <begin position="6"/>
        <end position="33"/>
    </location>
</feature>
<gene>
    <name evidence="8" type="ORF">D3871_27820</name>
</gene>
<evidence type="ECO:0000256" key="3">
    <source>
        <dbReference type="ARBA" id="ARBA00022679"/>
    </source>
</evidence>
<evidence type="ECO:0000313" key="8">
    <source>
        <dbReference type="EMBL" id="RJF92428.1"/>
    </source>
</evidence>
<feature type="transmembrane region" description="Helical" evidence="7">
    <location>
        <begin position="74"/>
        <end position="96"/>
    </location>
</feature>
<dbReference type="GO" id="GO:0005886">
    <property type="term" value="C:plasma membrane"/>
    <property type="evidence" value="ECO:0007669"/>
    <property type="project" value="TreeGrafter"/>
</dbReference>
<evidence type="ECO:0000313" key="9">
    <source>
        <dbReference type="Proteomes" id="UP000265955"/>
    </source>
</evidence>
<evidence type="ECO:0000256" key="6">
    <source>
        <dbReference type="ARBA" id="ARBA00023136"/>
    </source>
</evidence>
<organism evidence="8 9">
    <name type="scientific">Noviherbaspirillum saxi</name>
    <dbReference type="NCBI Taxonomy" id="2320863"/>
    <lineage>
        <taxon>Bacteria</taxon>
        <taxon>Pseudomonadati</taxon>
        <taxon>Pseudomonadota</taxon>
        <taxon>Betaproteobacteria</taxon>
        <taxon>Burkholderiales</taxon>
        <taxon>Oxalobacteraceae</taxon>
        <taxon>Noviherbaspirillum</taxon>
    </lineage>
</organism>
<evidence type="ECO:0000256" key="2">
    <source>
        <dbReference type="ARBA" id="ARBA00022676"/>
    </source>
</evidence>
<reference evidence="9" key="1">
    <citation type="submission" date="2018-09" db="EMBL/GenBank/DDBJ databases">
        <authorList>
            <person name="Zhu H."/>
        </authorList>
    </citation>
    <scope>NUCLEOTIDE SEQUENCE [LARGE SCALE GENOMIC DNA]</scope>
    <source>
        <strain evidence="9">K1R23-30</strain>
    </source>
</reference>
<dbReference type="InterPro" id="IPR050321">
    <property type="entry name" value="Glycosyltr_2/OpgH_subfam"/>
</dbReference>
<dbReference type="Proteomes" id="UP000265955">
    <property type="component" value="Unassembled WGS sequence"/>
</dbReference>
<dbReference type="GO" id="GO:0006011">
    <property type="term" value="P:UDP-alpha-D-glucose metabolic process"/>
    <property type="evidence" value="ECO:0007669"/>
    <property type="project" value="InterPro"/>
</dbReference>
<evidence type="ECO:0000256" key="1">
    <source>
        <dbReference type="ARBA" id="ARBA00004141"/>
    </source>
</evidence>
<dbReference type="PRINTS" id="PR01439">
    <property type="entry name" value="CELLSNTHASEA"/>
</dbReference>
<accession>A0A3A3FJ67</accession>
<keyword evidence="2" id="KW-0328">Glycosyltransferase</keyword>
<evidence type="ECO:0008006" key="10">
    <source>
        <dbReference type="Google" id="ProtNLM"/>
    </source>
</evidence>
<keyword evidence="6 7" id="KW-0472">Membrane</keyword>
<dbReference type="GO" id="GO:0035438">
    <property type="term" value="F:cyclic-di-GMP binding"/>
    <property type="evidence" value="ECO:0007669"/>
    <property type="project" value="InterPro"/>
</dbReference>
<dbReference type="SUPFAM" id="SSF53448">
    <property type="entry name" value="Nucleotide-diphospho-sugar transferases"/>
    <property type="match status" value="1"/>
</dbReference>
<evidence type="ECO:0000256" key="7">
    <source>
        <dbReference type="SAM" id="Phobius"/>
    </source>
</evidence>
<keyword evidence="5 7" id="KW-1133">Transmembrane helix</keyword>
<comment type="subcellular location">
    <subcellularLocation>
        <location evidence="1">Membrane</location>
        <topology evidence="1">Multi-pass membrane protein</topology>
    </subcellularLocation>
</comment>
<dbReference type="Gene3D" id="3.90.550.10">
    <property type="entry name" value="Spore Coat Polysaccharide Biosynthesis Protein SpsA, Chain A"/>
    <property type="match status" value="1"/>
</dbReference>
<comment type="caution">
    <text evidence="8">The sequence shown here is derived from an EMBL/GenBank/DDBJ whole genome shotgun (WGS) entry which is preliminary data.</text>
</comment>
<dbReference type="PANTHER" id="PTHR43867:SF2">
    <property type="entry name" value="CELLULOSE SYNTHASE CATALYTIC SUBUNIT A [UDP-FORMING]"/>
    <property type="match status" value="1"/>
</dbReference>
<feature type="transmembrane region" description="Helical" evidence="7">
    <location>
        <begin position="485"/>
        <end position="506"/>
    </location>
</feature>
<feature type="transmembrane region" description="Helical" evidence="7">
    <location>
        <begin position="40"/>
        <end position="59"/>
    </location>
</feature>
<dbReference type="InterPro" id="IPR003919">
    <property type="entry name" value="Cell_synth_A"/>
</dbReference>
<feature type="transmembrane region" description="Helical" evidence="7">
    <location>
        <begin position="354"/>
        <end position="371"/>
    </location>
</feature>
<keyword evidence="9" id="KW-1185">Reference proteome</keyword>
<name>A0A3A3FJ67_9BURK</name>
<dbReference type="Gene3D" id="2.40.10.220">
    <property type="entry name" value="predicted glycosyltransferase like domains"/>
    <property type="match status" value="1"/>
</dbReference>
<dbReference type="GO" id="GO:0016759">
    <property type="term" value="F:cellulose synthase activity"/>
    <property type="evidence" value="ECO:0007669"/>
    <property type="project" value="InterPro"/>
</dbReference>
<dbReference type="EMBL" id="QYUO01000003">
    <property type="protein sequence ID" value="RJF92428.1"/>
    <property type="molecule type" value="Genomic_DNA"/>
</dbReference>
<protein>
    <recommendedName>
        <fullName evidence="10">Cellulose synthase (UDP-forming)</fullName>
    </recommendedName>
</protein>
<dbReference type="InterPro" id="IPR029044">
    <property type="entry name" value="Nucleotide-diphossugar_trans"/>
</dbReference>
<feature type="transmembrane region" description="Helical" evidence="7">
    <location>
        <begin position="447"/>
        <end position="473"/>
    </location>
</feature>
<evidence type="ECO:0000256" key="4">
    <source>
        <dbReference type="ARBA" id="ARBA00022692"/>
    </source>
</evidence>
<dbReference type="AlphaFoldDB" id="A0A3A3FJ67"/>
<keyword evidence="4 7" id="KW-0812">Transmembrane</keyword>
<keyword evidence="3" id="KW-0808">Transferase</keyword>
<proteinExistence type="predicted"/>
<dbReference type="PANTHER" id="PTHR43867">
    <property type="entry name" value="CELLULOSE SYNTHASE CATALYTIC SUBUNIT A [UDP-FORMING]"/>
    <property type="match status" value="1"/>
</dbReference>